<keyword evidence="2 8" id="KW-0813">Transport</keyword>
<reference evidence="10 11" key="1">
    <citation type="submission" date="2016-10" db="EMBL/GenBank/DDBJ databases">
        <title>Draft Genome sequence of Roseomonas sp. strain M3.</title>
        <authorList>
            <person name="Subhash Y."/>
            <person name="Lee S."/>
        </authorList>
    </citation>
    <scope>NUCLEOTIDE SEQUENCE [LARGE SCALE GENOMIC DNA]</scope>
    <source>
        <strain evidence="10 11">M3</strain>
    </source>
</reference>
<keyword evidence="3 8" id="KW-1134">Transmembrane beta strand</keyword>
<dbReference type="PROSITE" id="PS52016">
    <property type="entry name" value="TONB_DEPENDENT_REC_3"/>
    <property type="match status" value="1"/>
</dbReference>
<evidence type="ECO:0000313" key="11">
    <source>
        <dbReference type="Proteomes" id="UP000188879"/>
    </source>
</evidence>
<keyword evidence="4 8" id="KW-0812">Transmembrane</keyword>
<dbReference type="Pfam" id="PF00593">
    <property type="entry name" value="TonB_dep_Rec_b-barrel"/>
    <property type="match status" value="1"/>
</dbReference>
<evidence type="ECO:0000256" key="3">
    <source>
        <dbReference type="ARBA" id="ARBA00022452"/>
    </source>
</evidence>
<keyword evidence="6 8" id="KW-0472">Membrane</keyword>
<gene>
    <name evidence="10" type="ORF">BKE38_07485</name>
</gene>
<comment type="caution">
    <text evidence="10">The sequence shown here is derived from an EMBL/GenBank/DDBJ whole genome shotgun (WGS) entry which is preliminary data.</text>
</comment>
<dbReference type="RefSeq" id="WP_076956752.1">
    <property type="nucleotide sequence ID" value="NZ_MLCO01000059.1"/>
</dbReference>
<evidence type="ECO:0000256" key="1">
    <source>
        <dbReference type="ARBA" id="ARBA00004571"/>
    </source>
</evidence>
<dbReference type="GO" id="GO:0015344">
    <property type="term" value="F:siderophore uptake transmembrane transporter activity"/>
    <property type="evidence" value="ECO:0007669"/>
    <property type="project" value="TreeGrafter"/>
</dbReference>
<comment type="subcellular location">
    <subcellularLocation>
        <location evidence="1 8">Cell outer membrane</location>
        <topology evidence="1 8">Multi-pass membrane protein</topology>
    </subcellularLocation>
</comment>
<dbReference type="PANTHER" id="PTHR32552:SF85">
    <property type="entry name" value="BLL7968 PROTEIN"/>
    <property type="match status" value="1"/>
</dbReference>
<evidence type="ECO:0000256" key="7">
    <source>
        <dbReference type="ARBA" id="ARBA00023237"/>
    </source>
</evidence>
<dbReference type="InterPro" id="IPR036942">
    <property type="entry name" value="Beta-barrel_TonB_sf"/>
</dbReference>
<feature type="domain" description="TonB-dependent receptor-like beta-barrel" evidence="9">
    <location>
        <begin position="10"/>
        <end position="164"/>
    </location>
</feature>
<dbReference type="Proteomes" id="UP000188879">
    <property type="component" value="Unassembled WGS sequence"/>
</dbReference>
<dbReference type="EMBL" id="MLCO01000059">
    <property type="protein sequence ID" value="ONG55994.1"/>
    <property type="molecule type" value="Genomic_DNA"/>
</dbReference>
<keyword evidence="11" id="KW-1185">Reference proteome</keyword>
<evidence type="ECO:0000256" key="4">
    <source>
        <dbReference type="ARBA" id="ARBA00022692"/>
    </source>
</evidence>
<name>A0A1V2H608_9PROT</name>
<dbReference type="SUPFAM" id="SSF56935">
    <property type="entry name" value="Porins"/>
    <property type="match status" value="1"/>
</dbReference>
<dbReference type="AlphaFoldDB" id="A0A1V2H608"/>
<evidence type="ECO:0000259" key="9">
    <source>
        <dbReference type="Pfam" id="PF00593"/>
    </source>
</evidence>
<keyword evidence="5" id="KW-0798">TonB box</keyword>
<evidence type="ECO:0000256" key="8">
    <source>
        <dbReference type="PROSITE-ProRule" id="PRU01360"/>
    </source>
</evidence>
<protein>
    <recommendedName>
        <fullName evidence="9">TonB-dependent receptor-like beta-barrel domain-containing protein</fullName>
    </recommendedName>
</protein>
<comment type="similarity">
    <text evidence="8">Belongs to the TonB-dependent receptor family.</text>
</comment>
<evidence type="ECO:0000256" key="5">
    <source>
        <dbReference type="ARBA" id="ARBA00023077"/>
    </source>
</evidence>
<dbReference type="Gene3D" id="2.40.170.20">
    <property type="entry name" value="TonB-dependent receptor, beta-barrel domain"/>
    <property type="match status" value="1"/>
</dbReference>
<dbReference type="InterPro" id="IPR000531">
    <property type="entry name" value="Beta-barrel_TonB"/>
</dbReference>
<dbReference type="PANTHER" id="PTHR32552">
    <property type="entry name" value="FERRICHROME IRON RECEPTOR-RELATED"/>
    <property type="match status" value="1"/>
</dbReference>
<organism evidence="10 11">
    <name type="scientific">Teichococcus deserti</name>
    <dbReference type="NCBI Taxonomy" id="1817963"/>
    <lineage>
        <taxon>Bacteria</taxon>
        <taxon>Pseudomonadati</taxon>
        <taxon>Pseudomonadota</taxon>
        <taxon>Alphaproteobacteria</taxon>
        <taxon>Acetobacterales</taxon>
        <taxon>Roseomonadaceae</taxon>
        <taxon>Roseomonas</taxon>
    </lineage>
</organism>
<dbReference type="GO" id="GO:0009279">
    <property type="term" value="C:cell outer membrane"/>
    <property type="evidence" value="ECO:0007669"/>
    <property type="project" value="UniProtKB-SubCell"/>
</dbReference>
<accession>A0A1V2H608</accession>
<evidence type="ECO:0000313" key="10">
    <source>
        <dbReference type="EMBL" id="ONG55994.1"/>
    </source>
</evidence>
<evidence type="ECO:0000256" key="6">
    <source>
        <dbReference type="ARBA" id="ARBA00023136"/>
    </source>
</evidence>
<keyword evidence="7 8" id="KW-0998">Cell outer membrane</keyword>
<evidence type="ECO:0000256" key="2">
    <source>
        <dbReference type="ARBA" id="ARBA00022448"/>
    </source>
</evidence>
<sequence length="165" mass="18103">MPPPGRLGNAANSDQTARLDTISFYAQGAIHLSDRWILVGGLRYQRFHQIAGKGRPFSLNTDVDKRRLMPRAGLVFKLRPDVSLLASGSQSFRLNSFIASACGARPPEPGESWERGVKLELPGGSSLTASVFNINKQNILHIFDLAETSYNPKAGDLRLRGLELD</sequence>
<dbReference type="InterPro" id="IPR039426">
    <property type="entry name" value="TonB-dep_rcpt-like"/>
</dbReference>
<proteinExistence type="inferred from homology"/>